<evidence type="ECO:0000256" key="5">
    <source>
        <dbReference type="ARBA" id="ARBA00022771"/>
    </source>
</evidence>
<dbReference type="GO" id="GO:0045944">
    <property type="term" value="P:positive regulation of transcription by RNA polymerase II"/>
    <property type="evidence" value="ECO:0007669"/>
    <property type="project" value="TreeGrafter"/>
</dbReference>
<feature type="region of interest" description="Disordered" evidence="12">
    <location>
        <begin position="595"/>
        <end position="699"/>
    </location>
</feature>
<feature type="compositionally biased region" description="Basic and acidic residues" evidence="12">
    <location>
        <begin position="790"/>
        <end position="799"/>
    </location>
</feature>
<feature type="compositionally biased region" description="Basic and acidic residues" evidence="12">
    <location>
        <begin position="311"/>
        <end position="323"/>
    </location>
</feature>
<dbReference type="PROSITE" id="PS51810">
    <property type="entry name" value="ZF_CCHC_FOG"/>
    <property type="match status" value="4"/>
</dbReference>
<feature type="domain" description="CCHC FOG-type" evidence="14">
    <location>
        <begin position="396"/>
        <end position="429"/>
    </location>
</feature>
<evidence type="ECO:0000259" key="14">
    <source>
        <dbReference type="PROSITE" id="PS51810"/>
    </source>
</evidence>
<feature type="compositionally biased region" description="Polar residues" evidence="12">
    <location>
        <begin position="544"/>
        <end position="554"/>
    </location>
</feature>
<organism evidence="15 16">
    <name type="scientific">Chionoecetes opilio</name>
    <name type="common">Atlantic snow crab</name>
    <name type="synonym">Cancer opilio</name>
    <dbReference type="NCBI Taxonomy" id="41210"/>
    <lineage>
        <taxon>Eukaryota</taxon>
        <taxon>Metazoa</taxon>
        <taxon>Ecdysozoa</taxon>
        <taxon>Arthropoda</taxon>
        <taxon>Crustacea</taxon>
        <taxon>Multicrustacea</taxon>
        <taxon>Malacostraca</taxon>
        <taxon>Eumalacostraca</taxon>
        <taxon>Eucarida</taxon>
        <taxon>Decapoda</taxon>
        <taxon>Pleocyemata</taxon>
        <taxon>Brachyura</taxon>
        <taxon>Eubrachyura</taxon>
        <taxon>Majoidea</taxon>
        <taxon>Majidae</taxon>
        <taxon>Chionoecetes</taxon>
    </lineage>
</organism>
<keyword evidence="4" id="KW-0677">Repeat</keyword>
<dbReference type="EMBL" id="JACEEZ010001453">
    <property type="protein sequence ID" value="KAG0729206.1"/>
    <property type="molecule type" value="Genomic_DNA"/>
</dbReference>
<evidence type="ECO:0000256" key="9">
    <source>
        <dbReference type="ARBA" id="ARBA00023163"/>
    </source>
</evidence>
<keyword evidence="8" id="KW-0238">DNA-binding</keyword>
<evidence type="ECO:0000256" key="12">
    <source>
        <dbReference type="SAM" id="MobiDB-lite"/>
    </source>
</evidence>
<keyword evidence="10" id="KW-0539">Nucleus</keyword>
<feature type="domain" description="CCHC FOG-type" evidence="14">
    <location>
        <begin position="1158"/>
        <end position="1191"/>
    </location>
</feature>
<dbReference type="InterPro" id="IPR039746">
    <property type="entry name" value="FOG"/>
</dbReference>
<evidence type="ECO:0000256" key="7">
    <source>
        <dbReference type="ARBA" id="ARBA00023015"/>
    </source>
</evidence>
<dbReference type="PANTHER" id="PTHR12958">
    <property type="entry name" value="FRIEND OF GATA2-RELATED"/>
    <property type="match status" value="1"/>
</dbReference>
<dbReference type="GO" id="GO:0007507">
    <property type="term" value="P:heart development"/>
    <property type="evidence" value="ECO:0007669"/>
    <property type="project" value="TreeGrafter"/>
</dbReference>
<feature type="compositionally biased region" description="Polar residues" evidence="12">
    <location>
        <begin position="48"/>
        <end position="80"/>
    </location>
</feature>
<accession>A0A8J4YRH0</accession>
<dbReference type="PROSITE" id="PS50157">
    <property type="entry name" value="ZINC_FINGER_C2H2_2"/>
    <property type="match status" value="3"/>
</dbReference>
<evidence type="ECO:0000256" key="11">
    <source>
        <dbReference type="PROSITE-ProRule" id="PRU00042"/>
    </source>
</evidence>
<gene>
    <name evidence="15" type="primary">ush</name>
    <name evidence="15" type="ORF">GWK47_030803</name>
</gene>
<dbReference type="Proteomes" id="UP000770661">
    <property type="component" value="Unassembled WGS sequence"/>
</dbReference>
<sequence length="1201" mass="127091">MDLTAALSALPWRAGTFSATFQHQILMQKLIARLTHATGDDDWDSNEETSPNDLMTSPHSDQSATGEGITSSPVSNQSESGAAGGGETTSVATSPVDKDLKEAIDTTVKSLSDRLSVSAVKKEGRSTPSPSPSPRASSPPSPSQHTPGPAAATKAARSERPCTSTSPKVSEATMKEEVRGSSPLAHPAAPSTPRAQVSPGCFTPEMEAARQQLASMIQGLPLLSMLPALHRLAPAAVVSLASSLGSLTANNSSSVSALTDALLGGSGGNSSSTSNGRTTCVTTCVCGIRFSSPSNLEAHRMFYCTHRHTLHSDNESTSSKEHQNSTASMSPRGDGGTTTDEEEGSRVLRCPHCPYTTAHKLSLNGHMNIHTNPEDLAKTGNASHTAASAPQVTLSETRATDRYCVECDIQFSSVKTFRVHKAHYCQTRHVLKGGGKSPAREENGSVSAATTLASLVSAGHQPILALPTNPILLVPYSLVAEARLLPPHVLPQAGAAVVLPNGQVQPLSPGPLAGHAPPPLLSPTAAATHASSSATPHTHPPQRSPQFSPTSPTKHSPKDNFRLKPVSSDVCGKRRIDGECPLDLTTKRPKLTIKTDLLSDEEKENREINTPTQARSPVPKSRPGSSHGPAGEFEGKLLASPPRPSPSSEAEGQSTPRSPRPASAAPTLSSPRGLPDSPRPSTSTRSPSQPTQVPSVLSQLPPGFPSLLASLENLGGLSLASLQGLHGVPPELALKLLNSDLLMNGLTPIVNPPVIVKQGEAKCNECNIVFYKEENLQVHKKHYCAARTVTRGEDDHTSSDSRSPAAAAPAGTAEGGAGPSRRSPSAQPEVTSPATAKSSSSVKDTPKGNKPMLQFICTACGIKFTSPDNLKAHQTYYCPKREGASSEDGITKGLWRCPRCRCAMPETLQAAHQCVTPSPAPSHGWKCPCCPAISPTAAAAQKHLETHAGIKGFRCTICGYRGNTLRGMRTHIRMHFEKRTNELQEENFISCILEDDDGSRRVAEMRTMADLPRVILENPTLSALLAEGAADCSEQPLSCHFCPFVTPYRSTLAKHLAVVHKVGLDAKLTQDLQAILEGHAMASAAEPPTTTEPERHDPVENGNPVSSPPLLAIKLEPEVKLEVEEVDEKNQTSSMPHSPSEESAKTEATSNGSPTSTNGPDIQKYCKACNITFSYTESFLAHKRFYCTKPESTTPPETAVQ</sequence>
<dbReference type="Pfam" id="PF00096">
    <property type="entry name" value="zf-C2H2"/>
    <property type="match status" value="1"/>
</dbReference>
<evidence type="ECO:0000259" key="13">
    <source>
        <dbReference type="PROSITE" id="PS50157"/>
    </source>
</evidence>
<feature type="region of interest" description="Disordered" evidence="12">
    <location>
        <begin position="1082"/>
        <end position="1111"/>
    </location>
</feature>
<evidence type="ECO:0000256" key="4">
    <source>
        <dbReference type="ARBA" id="ARBA00022737"/>
    </source>
</evidence>
<evidence type="ECO:0000256" key="2">
    <source>
        <dbReference type="ARBA" id="ARBA00022491"/>
    </source>
</evidence>
<feature type="domain" description="CCHC FOG-type" evidence="14">
    <location>
        <begin position="755"/>
        <end position="788"/>
    </location>
</feature>
<keyword evidence="6" id="KW-0862">Zinc</keyword>
<dbReference type="AlphaFoldDB" id="A0A8J4YRH0"/>
<keyword evidence="3" id="KW-0479">Metal-binding</keyword>
<feature type="region of interest" description="Disordered" evidence="12">
    <location>
        <begin position="790"/>
        <end position="847"/>
    </location>
</feature>
<feature type="domain" description="CCHC FOG-type" evidence="14">
    <location>
        <begin position="849"/>
        <end position="882"/>
    </location>
</feature>
<dbReference type="GO" id="GO:0005634">
    <property type="term" value="C:nucleus"/>
    <property type="evidence" value="ECO:0007669"/>
    <property type="project" value="UniProtKB-SubCell"/>
</dbReference>
<protein>
    <submittedName>
        <fullName evidence="15">Zinc finger protein ush</fullName>
    </submittedName>
</protein>
<feature type="compositionally biased region" description="Polar residues" evidence="12">
    <location>
        <begin position="822"/>
        <end position="843"/>
    </location>
</feature>
<feature type="region of interest" description="Disordered" evidence="12">
    <location>
        <begin position="311"/>
        <end position="345"/>
    </location>
</feature>
<keyword evidence="7" id="KW-0805">Transcription regulation</keyword>
<feature type="domain" description="C2H2-type" evidence="13">
    <location>
        <begin position="953"/>
        <end position="980"/>
    </location>
</feature>
<feature type="domain" description="C2H2-type" evidence="13">
    <location>
        <begin position="348"/>
        <end position="375"/>
    </location>
</feature>
<evidence type="ECO:0000256" key="10">
    <source>
        <dbReference type="ARBA" id="ARBA00023242"/>
    </source>
</evidence>
<name>A0A8J4YRH0_CHIOP</name>
<evidence type="ECO:0000313" key="15">
    <source>
        <dbReference type="EMBL" id="KAG0729206.1"/>
    </source>
</evidence>
<feature type="compositionally biased region" description="Low complexity" evidence="12">
    <location>
        <begin position="654"/>
        <end position="699"/>
    </location>
</feature>
<dbReference type="GO" id="GO:0009653">
    <property type="term" value="P:anatomical structure morphogenesis"/>
    <property type="evidence" value="ECO:0007669"/>
    <property type="project" value="UniProtKB-ARBA"/>
</dbReference>
<comment type="caution">
    <text evidence="15">The sequence shown here is derived from an EMBL/GenBank/DDBJ whole genome shotgun (WGS) entry which is preliminary data.</text>
</comment>
<dbReference type="OrthoDB" id="8742770at2759"/>
<feature type="compositionally biased region" description="Low complexity" evidence="12">
    <location>
        <begin position="522"/>
        <end position="537"/>
    </location>
</feature>
<feature type="region of interest" description="Disordered" evidence="12">
    <location>
        <begin position="366"/>
        <end position="393"/>
    </location>
</feature>
<keyword evidence="2" id="KW-0678">Repressor</keyword>
<reference evidence="15" key="1">
    <citation type="submission" date="2020-07" db="EMBL/GenBank/DDBJ databases">
        <title>The High-quality genome of the commercially important snow crab, Chionoecetes opilio.</title>
        <authorList>
            <person name="Jeong J.-H."/>
            <person name="Ryu S."/>
        </authorList>
    </citation>
    <scope>NUCLEOTIDE SEQUENCE</scope>
    <source>
        <strain evidence="15">MADBK_172401_WGS</strain>
        <tissue evidence="15">Digestive gland</tissue>
    </source>
</reference>
<evidence type="ECO:0000256" key="3">
    <source>
        <dbReference type="ARBA" id="ARBA00022723"/>
    </source>
</evidence>
<dbReference type="GO" id="GO:0000122">
    <property type="term" value="P:negative regulation of transcription by RNA polymerase II"/>
    <property type="evidence" value="ECO:0007669"/>
    <property type="project" value="TreeGrafter"/>
</dbReference>
<feature type="compositionally biased region" description="Pro residues" evidence="12">
    <location>
        <begin position="129"/>
        <end position="142"/>
    </location>
</feature>
<keyword evidence="9" id="KW-0804">Transcription</keyword>
<keyword evidence="5 11" id="KW-0863">Zinc-finger</keyword>
<evidence type="ECO:0000256" key="6">
    <source>
        <dbReference type="ARBA" id="ARBA00022833"/>
    </source>
</evidence>
<dbReference type="GO" id="GO:0030154">
    <property type="term" value="P:cell differentiation"/>
    <property type="evidence" value="ECO:0007669"/>
    <property type="project" value="UniProtKB-ARBA"/>
</dbReference>
<feature type="compositionally biased region" description="Polar residues" evidence="12">
    <location>
        <begin position="1146"/>
        <end position="1160"/>
    </location>
</feature>
<dbReference type="InterPro" id="IPR013087">
    <property type="entry name" value="Znf_C2H2_type"/>
</dbReference>
<feature type="region of interest" description="Disordered" evidence="12">
    <location>
        <begin position="508"/>
        <end position="581"/>
    </location>
</feature>
<dbReference type="GO" id="GO:0003677">
    <property type="term" value="F:DNA binding"/>
    <property type="evidence" value="ECO:0007669"/>
    <property type="project" value="UniProtKB-KW"/>
</dbReference>
<dbReference type="InterPro" id="IPR034731">
    <property type="entry name" value="Znf_CCHC_FOG"/>
</dbReference>
<feature type="region of interest" description="Disordered" evidence="12">
    <location>
        <begin position="39"/>
        <end position="98"/>
    </location>
</feature>
<feature type="domain" description="C2H2-type" evidence="13">
    <location>
        <begin position="855"/>
        <end position="882"/>
    </location>
</feature>
<feature type="region of interest" description="Disordered" evidence="12">
    <location>
        <begin position="1123"/>
        <end position="1161"/>
    </location>
</feature>
<dbReference type="PANTHER" id="PTHR12958:SF3">
    <property type="entry name" value="ZINC FINGER PROTEIN USH"/>
    <property type="match status" value="1"/>
</dbReference>
<feature type="compositionally biased region" description="Polar residues" evidence="12">
    <location>
        <begin position="380"/>
        <end position="393"/>
    </location>
</feature>
<evidence type="ECO:0000256" key="1">
    <source>
        <dbReference type="ARBA" id="ARBA00004123"/>
    </source>
</evidence>
<proteinExistence type="predicted"/>
<dbReference type="InterPro" id="IPR036236">
    <property type="entry name" value="Znf_C2H2_sf"/>
</dbReference>
<feature type="region of interest" description="Disordered" evidence="12">
    <location>
        <begin position="115"/>
        <end position="200"/>
    </location>
</feature>
<comment type="subcellular location">
    <subcellularLocation>
        <location evidence="1">Nucleus</location>
    </subcellularLocation>
</comment>
<evidence type="ECO:0000313" key="16">
    <source>
        <dbReference type="Proteomes" id="UP000770661"/>
    </source>
</evidence>
<dbReference type="GO" id="GO:0061629">
    <property type="term" value="F:RNA polymerase II-specific DNA-binding transcription factor binding"/>
    <property type="evidence" value="ECO:0007669"/>
    <property type="project" value="InterPro"/>
</dbReference>
<dbReference type="SMART" id="SM00355">
    <property type="entry name" value="ZnF_C2H2"/>
    <property type="match status" value="8"/>
</dbReference>
<dbReference type="GO" id="GO:0008270">
    <property type="term" value="F:zinc ion binding"/>
    <property type="evidence" value="ECO:0007669"/>
    <property type="project" value="UniProtKB-KW"/>
</dbReference>
<evidence type="ECO:0000256" key="8">
    <source>
        <dbReference type="ARBA" id="ARBA00023125"/>
    </source>
</evidence>
<dbReference type="Gene3D" id="3.30.160.60">
    <property type="entry name" value="Classic Zinc Finger"/>
    <property type="match status" value="1"/>
</dbReference>
<dbReference type="SUPFAM" id="SSF57667">
    <property type="entry name" value="beta-beta-alpha zinc fingers"/>
    <property type="match status" value="6"/>
</dbReference>
<keyword evidence="16" id="KW-1185">Reference proteome</keyword>